<evidence type="ECO:0000313" key="13">
    <source>
        <dbReference type="Proteomes" id="UP000318995"/>
    </source>
</evidence>
<feature type="binding site" evidence="8">
    <location>
        <position position="384"/>
    </location>
    <ligand>
        <name>L-serine</name>
        <dbReference type="ChEBI" id="CHEBI:33384"/>
    </ligand>
</feature>
<evidence type="ECO:0000256" key="2">
    <source>
        <dbReference type="ARBA" id="ARBA00022598"/>
    </source>
</evidence>
<organism evidence="12 13">
    <name type="scientific">Botrimarina hoheduenensis</name>
    <dbReference type="NCBI Taxonomy" id="2528000"/>
    <lineage>
        <taxon>Bacteria</taxon>
        <taxon>Pseudomonadati</taxon>
        <taxon>Planctomycetota</taxon>
        <taxon>Planctomycetia</taxon>
        <taxon>Pirellulales</taxon>
        <taxon>Lacipirellulaceae</taxon>
        <taxon>Botrimarina</taxon>
    </lineage>
</organism>
<accession>A0A5C5WCA6</accession>
<feature type="binding site" evidence="7">
    <location>
        <begin position="229"/>
        <end position="231"/>
    </location>
    <ligand>
        <name>L-serine</name>
        <dbReference type="ChEBI" id="CHEBI:33384"/>
    </ligand>
</feature>
<keyword evidence="13" id="KW-1185">Reference proteome</keyword>
<dbReference type="PANTHER" id="PTHR11778">
    <property type="entry name" value="SERYL-TRNA SYNTHETASE"/>
    <property type="match status" value="1"/>
</dbReference>
<evidence type="ECO:0000259" key="11">
    <source>
        <dbReference type="PROSITE" id="PS50862"/>
    </source>
</evidence>
<evidence type="ECO:0000313" key="12">
    <source>
        <dbReference type="EMBL" id="TWT47302.1"/>
    </source>
</evidence>
<evidence type="ECO:0000256" key="4">
    <source>
        <dbReference type="ARBA" id="ARBA00022840"/>
    </source>
</evidence>
<comment type="subcellular location">
    <subcellularLocation>
        <location evidence="7">Cytoplasm</location>
    </subcellularLocation>
</comment>
<dbReference type="InterPro" id="IPR002314">
    <property type="entry name" value="aa-tRNA-synt_IIb"/>
</dbReference>
<dbReference type="Pfam" id="PF00587">
    <property type="entry name" value="tRNA-synt_2b"/>
    <property type="match status" value="1"/>
</dbReference>
<dbReference type="PIRSF" id="PIRSF001529">
    <property type="entry name" value="Ser-tRNA-synth_IIa"/>
    <property type="match status" value="1"/>
</dbReference>
<feature type="region of interest" description="Disordered" evidence="10">
    <location>
        <begin position="46"/>
        <end position="88"/>
    </location>
</feature>
<dbReference type="HAMAP" id="MF_00176">
    <property type="entry name" value="Ser_tRNA_synth_type1"/>
    <property type="match status" value="1"/>
</dbReference>
<dbReference type="AlphaFoldDB" id="A0A5C5WCA6"/>
<evidence type="ECO:0000256" key="1">
    <source>
        <dbReference type="ARBA" id="ARBA00022490"/>
    </source>
</evidence>
<feature type="compositionally biased region" description="Basic and acidic residues" evidence="10">
    <location>
        <begin position="61"/>
        <end position="88"/>
    </location>
</feature>
<evidence type="ECO:0000256" key="7">
    <source>
        <dbReference type="HAMAP-Rule" id="MF_00176"/>
    </source>
</evidence>
<keyword evidence="5 7" id="KW-0648">Protein biosynthesis</keyword>
<dbReference type="Gene3D" id="3.30.930.10">
    <property type="entry name" value="Bira Bifunctional Protein, Domain 2"/>
    <property type="match status" value="1"/>
</dbReference>
<feature type="binding site" evidence="9">
    <location>
        <begin position="276"/>
        <end position="279"/>
    </location>
    <ligand>
        <name>ATP</name>
        <dbReference type="ChEBI" id="CHEBI:30616"/>
    </ligand>
</feature>
<comment type="catalytic activity">
    <reaction evidence="7">
        <text>tRNA(Sec) + L-serine + ATP = L-seryl-tRNA(Sec) + AMP + diphosphate + H(+)</text>
        <dbReference type="Rhea" id="RHEA:42580"/>
        <dbReference type="Rhea" id="RHEA-COMP:9742"/>
        <dbReference type="Rhea" id="RHEA-COMP:10128"/>
        <dbReference type="ChEBI" id="CHEBI:15378"/>
        <dbReference type="ChEBI" id="CHEBI:30616"/>
        <dbReference type="ChEBI" id="CHEBI:33019"/>
        <dbReference type="ChEBI" id="CHEBI:33384"/>
        <dbReference type="ChEBI" id="CHEBI:78442"/>
        <dbReference type="ChEBI" id="CHEBI:78533"/>
        <dbReference type="ChEBI" id="CHEBI:456215"/>
        <dbReference type="EC" id="6.1.1.11"/>
    </reaction>
</comment>
<dbReference type="InterPro" id="IPR002317">
    <property type="entry name" value="Ser-tRNA-ligase_type_1"/>
</dbReference>
<dbReference type="EMBL" id="SJPH01000002">
    <property type="protein sequence ID" value="TWT47302.1"/>
    <property type="molecule type" value="Genomic_DNA"/>
</dbReference>
<dbReference type="GO" id="GO:0005524">
    <property type="term" value="F:ATP binding"/>
    <property type="evidence" value="ECO:0007669"/>
    <property type="project" value="UniProtKB-UniRule"/>
</dbReference>
<evidence type="ECO:0000256" key="6">
    <source>
        <dbReference type="ARBA" id="ARBA00023146"/>
    </source>
</evidence>
<dbReference type="Gene3D" id="1.10.287.40">
    <property type="entry name" value="Serine-tRNA synthetase, tRNA binding domain"/>
    <property type="match status" value="1"/>
</dbReference>
<dbReference type="InterPro" id="IPR015866">
    <property type="entry name" value="Ser-tRNA-synth_1_N"/>
</dbReference>
<comment type="catalytic activity">
    <reaction evidence="7">
        <text>tRNA(Ser) + L-serine + ATP = L-seryl-tRNA(Ser) + AMP + diphosphate + H(+)</text>
        <dbReference type="Rhea" id="RHEA:12292"/>
        <dbReference type="Rhea" id="RHEA-COMP:9669"/>
        <dbReference type="Rhea" id="RHEA-COMP:9703"/>
        <dbReference type="ChEBI" id="CHEBI:15378"/>
        <dbReference type="ChEBI" id="CHEBI:30616"/>
        <dbReference type="ChEBI" id="CHEBI:33019"/>
        <dbReference type="ChEBI" id="CHEBI:33384"/>
        <dbReference type="ChEBI" id="CHEBI:78442"/>
        <dbReference type="ChEBI" id="CHEBI:78533"/>
        <dbReference type="ChEBI" id="CHEBI:456215"/>
        <dbReference type="EC" id="6.1.1.11"/>
    </reaction>
</comment>
<evidence type="ECO:0000256" key="9">
    <source>
        <dbReference type="PIRSR" id="PIRSR001529-2"/>
    </source>
</evidence>
<feature type="binding site" evidence="8">
    <location>
        <position position="229"/>
    </location>
    <ligand>
        <name>L-serine</name>
        <dbReference type="ChEBI" id="CHEBI:33384"/>
    </ligand>
</feature>
<keyword evidence="1 7" id="KW-0963">Cytoplasm</keyword>
<dbReference type="InterPro" id="IPR006195">
    <property type="entry name" value="aa-tRNA-synth_II"/>
</dbReference>
<dbReference type="InterPro" id="IPR045864">
    <property type="entry name" value="aa-tRNA-synth_II/BPL/LPL"/>
</dbReference>
<dbReference type="OrthoDB" id="9804647at2"/>
<keyword evidence="3 7" id="KW-0547">Nucleotide-binding</keyword>
<dbReference type="SUPFAM" id="SSF46589">
    <property type="entry name" value="tRNA-binding arm"/>
    <property type="match status" value="1"/>
</dbReference>
<feature type="compositionally biased region" description="Polar residues" evidence="10">
    <location>
        <begin position="49"/>
        <end position="58"/>
    </location>
</feature>
<dbReference type="PRINTS" id="PR00981">
    <property type="entry name" value="TRNASYNTHSER"/>
</dbReference>
<keyword evidence="6 7" id="KW-0030">Aminoacyl-tRNA synthetase</keyword>
<name>A0A5C5WCA6_9BACT</name>
<dbReference type="InterPro" id="IPR033729">
    <property type="entry name" value="SerRS_core"/>
</dbReference>
<proteinExistence type="inferred from homology"/>
<dbReference type="GO" id="GO:0005737">
    <property type="term" value="C:cytoplasm"/>
    <property type="evidence" value="ECO:0007669"/>
    <property type="project" value="UniProtKB-SubCell"/>
</dbReference>
<dbReference type="Pfam" id="PF02403">
    <property type="entry name" value="Seryl_tRNA_N"/>
    <property type="match status" value="1"/>
</dbReference>
<dbReference type="InterPro" id="IPR010978">
    <property type="entry name" value="tRNA-bd_arm"/>
</dbReference>
<dbReference type="Proteomes" id="UP000318995">
    <property type="component" value="Unassembled WGS sequence"/>
</dbReference>
<feature type="binding site" evidence="8">
    <location>
        <position position="260"/>
    </location>
    <ligand>
        <name>L-serine</name>
        <dbReference type="ChEBI" id="CHEBI:33384"/>
    </ligand>
</feature>
<dbReference type="RefSeq" id="WP_146571822.1">
    <property type="nucleotide sequence ID" value="NZ_SJPH01000002.1"/>
</dbReference>
<keyword evidence="2 7" id="KW-0436">Ligase</keyword>
<comment type="similarity">
    <text evidence="7">Belongs to the class-II aminoacyl-tRNA synthetase family. Type-1 seryl-tRNA synthetase subfamily.</text>
</comment>
<feature type="binding site" evidence="7 9">
    <location>
        <begin position="350"/>
        <end position="353"/>
    </location>
    <ligand>
        <name>ATP</name>
        <dbReference type="ChEBI" id="CHEBI:30616"/>
    </ligand>
</feature>
<evidence type="ECO:0000256" key="8">
    <source>
        <dbReference type="PIRSR" id="PIRSR001529-1"/>
    </source>
</evidence>
<dbReference type="GO" id="GO:0016260">
    <property type="term" value="P:selenocysteine biosynthetic process"/>
    <property type="evidence" value="ECO:0007669"/>
    <property type="project" value="UniProtKB-UniRule"/>
</dbReference>
<keyword evidence="4 7" id="KW-0067">ATP-binding</keyword>
<feature type="site" description="Important for serine binding" evidence="8">
    <location>
        <position position="386"/>
    </location>
</feature>
<dbReference type="SUPFAM" id="SSF55681">
    <property type="entry name" value="Class II aaRS and biotin synthetases"/>
    <property type="match status" value="1"/>
</dbReference>
<dbReference type="UniPathway" id="UPA00906">
    <property type="reaction ID" value="UER00895"/>
</dbReference>
<dbReference type="GO" id="GO:0004828">
    <property type="term" value="F:serine-tRNA ligase activity"/>
    <property type="evidence" value="ECO:0007669"/>
    <property type="project" value="UniProtKB-UniRule"/>
</dbReference>
<comment type="subunit">
    <text evidence="7">Homodimer. The tRNA molecule binds across the dimer.</text>
</comment>
<comment type="pathway">
    <text evidence="7">Aminoacyl-tRNA biosynthesis; selenocysteinyl-tRNA(Sec) biosynthesis; L-seryl-tRNA(Sec) from L-serine and tRNA(Sec): step 1/1.</text>
</comment>
<dbReference type="EC" id="6.1.1.11" evidence="7"/>
<sequence length="441" mass="48754">MLDTRFVLENPEAVQKNCVARGVKADLGRFVELETRRRALQQEAEELNRQANAVSKTIGQAKDDSEREARKEEGRRLREEKERKQAEVERFGAESEAILRSLPNMTHPESPVGAESASREIRRGELQPPRFSFPVLDHVDLAAQHDLVDFEGGARVSGHGFYFLKNEGVLLELALQRYALDLLMREGFTPLTTPDLARGEILQGVGFIPRGPETQIYSVENHDLNLVATAEITLGGLYAGQVVDESQLPIKLCGISHCFRTEAGAAGRASRGLYRVHQFTKIEMFAFTTPEQSEDMLNMFLDLECELFNGLGLPFRVLDIASGDLGGPAYRKFDLEAWMPGRGTAGEYGEVTSTSNCTDYQSRRLNVRYKKAGEKGTHFVHTLNGTAIACSRAIIAILENCQQADGTILVPEALRPYVGKDRIGAVADTDDIESPAVGTAR</sequence>
<comment type="function">
    <text evidence="7">Catalyzes the attachment of serine to tRNA(Ser). Is also able to aminoacylate tRNA(Sec) with serine, to form the misacylated tRNA L-seryl-tRNA(Sec), which will be further converted into selenocysteinyl-tRNA(Sec).</text>
</comment>
<comment type="domain">
    <text evidence="7">Consists of two distinct domains, a catalytic core and a N-terminal extension that is involved in tRNA binding.</text>
</comment>
<evidence type="ECO:0000256" key="3">
    <source>
        <dbReference type="ARBA" id="ARBA00022741"/>
    </source>
</evidence>
<comment type="caution">
    <text evidence="12">The sequence shown here is derived from an EMBL/GenBank/DDBJ whole genome shotgun (WGS) entry which is preliminary data.</text>
</comment>
<evidence type="ECO:0000256" key="5">
    <source>
        <dbReference type="ARBA" id="ARBA00022917"/>
    </source>
</evidence>
<dbReference type="InterPro" id="IPR042103">
    <property type="entry name" value="SerRS_1_N_sf"/>
</dbReference>
<evidence type="ECO:0000256" key="10">
    <source>
        <dbReference type="SAM" id="MobiDB-lite"/>
    </source>
</evidence>
<dbReference type="PROSITE" id="PS50862">
    <property type="entry name" value="AA_TRNA_LIGASE_II"/>
    <property type="match status" value="1"/>
</dbReference>
<dbReference type="NCBIfam" id="TIGR00414">
    <property type="entry name" value="serS"/>
    <property type="match status" value="1"/>
</dbReference>
<feature type="binding site" evidence="7 9">
    <location>
        <begin position="260"/>
        <end position="262"/>
    </location>
    <ligand>
        <name>ATP</name>
        <dbReference type="ChEBI" id="CHEBI:30616"/>
    </ligand>
</feature>
<dbReference type="CDD" id="cd00770">
    <property type="entry name" value="SerRS_core"/>
    <property type="match status" value="1"/>
</dbReference>
<dbReference type="GO" id="GO:0006434">
    <property type="term" value="P:seryl-tRNA aminoacylation"/>
    <property type="evidence" value="ECO:0007669"/>
    <property type="project" value="UniProtKB-UniRule"/>
</dbReference>
<gene>
    <name evidence="7 12" type="primary">serS</name>
    <name evidence="12" type="ORF">Pla111_09150</name>
</gene>
<feature type="binding site" evidence="7">
    <location>
        <position position="276"/>
    </location>
    <ligand>
        <name>ATP</name>
        <dbReference type="ChEBI" id="CHEBI:30616"/>
    </ligand>
</feature>
<reference evidence="12 13" key="1">
    <citation type="submission" date="2019-02" db="EMBL/GenBank/DDBJ databases">
        <title>Deep-cultivation of Planctomycetes and their phenomic and genomic characterization uncovers novel biology.</title>
        <authorList>
            <person name="Wiegand S."/>
            <person name="Jogler M."/>
            <person name="Boedeker C."/>
            <person name="Pinto D."/>
            <person name="Vollmers J."/>
            <person name="Rivas-Marin E."/>
            <person name="Kohn T."/>
            <person name="Peeters S.H."/>
            <person name="Heuer A."/>
            <person name="Rast P."/>
            <person name="Oberbeckmann S."/>
            <person name="Bunk B."/>
            <person name="Jeske O."/>
            <person name="Meyerdierks A."/>
            <person name="Storesund J.E."/>
            <person name="Kallscheuer N."/>
            <person name="Luecker S."/>
            <person name="Lage O.M."/>
            <person name="Pohl T."/>
            <person name="Merkel B.J."/>
            <person name="Hornburger P."/>
            <person name="Mueller R.-W."/>
            <person name="Bruemmer F."/>
            <person name="Labrenz M."/>
            <person name="Spormann A.M."/>
            <person name="Op Den Camp H."/>
            <person name="Overmann J."/>
            <person name="Amann R."/>
            <person name="Jetten M.S.M."/>
            <person name="Mascher T."/>
            <person name="Medema M.H."/>
            <person name="Devos D.P."/>
            <person name="Kaster A.-K."/>
            <person name="Ovreas L."/>
            <person name="Rohde M."/>
            <person name="Galperin M.Y."/>
            <person name="Jogler C."/>
        </authorList>
    </citation>
    <scope>NUCLEOTIDE SEQUENCE [LARGE SCALE GENOMIC DNA]</scope>
    <source>
        <strain evidence="12 13">Pla111</strain>
    </source>
</reference>
<feature type="binding site" evidence="7">
    <location>
        <position position="386"/>
    </location>
    <ligand>
        <name>L-serine</name>
        <dbReference type="ChEBI" id="CHEBI:33384"/>
    </ligand>
</feature>
<feature type="domain" description="Aminoacyl-transfer RNA synthetases class-II family profile" evidence="11">
    <location>
        <begin position="137"/>
        <end position="411"/>
    </location>
</feature>
<feature type="binding site" evidence="7 8">
    <location>
        <position position="283"/>
    </location>
    <ligand>
        <name>L-serine</name>
        <dbReference type="ChEBI" id="CHEBI:33384"/>
    </ligand>
</feature>
<protein>
    <recommendedName>
        <fullName evidence="7">Serine--tRNA ligase</fullName>
        <ecNumber evidence="7">6.1.1.11</ecNumber>
    </recommendedName>
    <alternativeName>
        <fullName evidence="7">Seryl-tRNA synthetase</fullName>
        <shortName evidence="7">SerRS</shortName>
    </alternativeName>
    <alternativeName>
        <fullName evidence="7">Seryl-tRNA(Ser/Sec) synthetase</fullName>
    </alternativeName>
</protein>